<dbReference type="Gene3D" id="2.40.160.180">
    <property type="entry name" value="Carbohydrate-selective porin OprB"/>
    <property type="match status" value="1"/>
</dbReference>
<comment type="caution">
    <text evidence="4">The sequence shown here is derived from an EMBL/GenBank/DDBJ whole genome shotgun (WGS) entry which is preliminary data.</text>
</comment>
<organism evidence="4 5">
    <name type="scientific">Sphingomonas oleivorans</name>
    <dbReference type="NCBI Taxonomy" id="1735121"/>
    <lineage>
        <taxon>Bacteria</taxon>
        <taxon>Pseudomonadati</taxon>
        <taxon>Pseudomonadota</taxon>
        <taxon>Alphaproteobacteria</taxon>
        <taxon>Sphingomonadales</taxon>
        <taxon>Sphingomonadaceae</taxon>
        <taxon>Sphingomonas</taxon>
    </lineage>
</organism>
<dbReference type="Proteomes" id="UP000244162">
    <property type="component" value="Unassembled WGS sequence"/>
</dbReference>
<dbReference type="OrthoDB" id="177316at2"/>
<keyword evidence="5" id="KW-1185">Reference proteome</keyword>
<evidence type="ECO:0000256" key="1">
    <source>
        <dbReference type="ARBA" id="ARBA00008769"/>
    </source>
</evidence>
<dbReference type="PANTHER" id="PTHR37944">
    <property type="entry name" value="PORIN B"/>
    <property type="match status" value="1"/>
</dbReference>
<dbReference type="GO" id="GO:0008643">
    <property type="term" value="P:carbohydrate transport"/>
    <property type="evidence" value="ECO:0007669"/>
    <property type="project" value="InterPro"/>
</dbReference>
<dbReference type="GO" id="GO:0015288">
    <property type="term" value="F:porin activity"/>
    <property type="evidence" value="ECO:0007669"/>
    <property type="project" value="InterPro"/>
</dbReference>
<feature type="compositionally biased region" description="Basic and acidic residues" evidence="3">
    <location>
        <begin position="24"/>
        <end position="37"/>
    </location>
</feature>
<evidence type="ECO:0000313" key="5">
    <source>
        <dbReference type="Proteomes" id="UP000244162"/>
    </source>
</evidence>
<dbReference type="GO" id="GO:0016020">
    <property type="term" value="C:membrane"/>
    <property type="evidence" value="ECO:0007669"/>
    <property type="project" value="InterPro"/>
</dbReference>
<protein>
    <submittedName>
        <fullName evidence="4">Carbohydrate porin</fullName>
    </submittedName>
</protein>
<reference evidence="4 5" key="1">
    <citation type="submission" date="2017-09" db="EMBL/GenBank/DDBJ databases">
        <title>Sphingomonas panjinensis sp.nov., isolated from oil-contaminated soil.</title>
        <authorList>
            <person name="Wang L."/>
            <person name="Chen L."/>
        </authorList>
    </citation>
    <scope>NUCLEOTIDE SEQUENCE [LARGE SCALE GENOMIC DNA]</scope>
    <source>
        <strain evidence="4 5">FW-11</strain>
    </source>
</reference>
<dbReference type="Pfam" id="PF04966">
    <property type="entry name" value="OprB"/>
    <property type="match status" value="1"/>
</dbReference>
<name>A0A2T5FY42_9SPHN</name>
<dbReference type="InterPro" id="IPR038673">
    <property type="entry name" value="OprB_sf"/>
</dbReference>
<dbReference type="InterPro" id="IPR052932">
    <property type="entry name" value="OprB_Porin"/>
</dbReference>
<gene>
    <name evidence="4" type="ORF">CLG96_09755</name>
</gene>
<dbReference type="AlphaFoldDB" id="A0A2T5FY42"/>
<dbReference type="PANTHER" id="PTHR37944:SF1">
    <property type="entry name" value="PORIN B"/>
    <property type="match status" value="1"/>
</dbReference>
<dbReference type="InterPro" id="IPR007049">
    <property type="entry name" value="Carb-sel_porin_OprB"/>
</dbReference>
<proteinExistence type="inferred from homology"/>
<accession>A0A2T5FY42</accession>
<feature type="region of interest" description="Disordered" evidence="3">
    <location>
        <begin position="24"/>
        <end position="60"/>
    </location>
</feature>
<dbReference type="EMBL" id="NWBU01000008">
    <property type="protein sequence ID" value="PTQ11332.1"/>
    <property type="molecule type" value="Genomic_DNA"/>
</dbReference>
<evidence type="ECO:0000256" key="2">
    <source>
        <dbReference type="RuleBase" id="RU363072"/>
    </source>
</evidence>
<evidence type="ECO:0000256" key="3">
    <source>
        <dbReference type="SAM" id="MobiDB-lite"/>
    </source>
</evidence>
<comment type="similarity">
    <text evidence="1 2">Belongs to the OprB family.</text>
</comment>
<sequence length="471" mass="51190">MQSAAIDAAYYAAMEIPSALAHSVAEETPRNAQDKNGAKAGNGGPLVLPTSPSKGTNGKLGMTGSNPLADEHLLGDWAGIRTGLQDMGISLSAQYLLHGVYNLNGGTDSGFRQAGQASLGATFDLDRMIGVKKAVIQLLILNRNGDNLSTDKRLFLLQPAQGIYGRGEVWRLTQFWYRQTIGKVEYKIGRVSLSEDFATAPCIFENGTFCGTAPGNILGYYWYNSPVSEWGARVRLYDGRKGYFQLGLYEVNPSNLRDDKGFNLSFKGCTGVMIPIEKAWAVRLGGDPRRAGLYKIGAWYDTSRATDLVRDVDGGMAALSGRPLEKKRGRYGAYAAFRQQIVAPDAEGAGGFNMFLNAVQGDRRTAPLLNKFAVGAFYSGLIPGRPTDEIGLAIGRTRSNGRLARMHAAWNEMARDNVPIRRSEYAAELDYIIYPLPGLTLRPNLQLVVHPAGRSDRKSIVIAGFSALTSF</sequence>
<evidence type="ECO:0000313" key="4">
    <source>
        <dbReference type="EMBL" id="PTQ11332.1"/>
    </source>
</evidence>